<dbReference type="GO" id="GO:0000049">
    <property type="term" value="F:tRNA binding"/>
    <property type="evidence" value="ECO:0007669"/>
    <property type="project" value="TreeGrafter"/>
</dbReference>
<organism evidence="7 8">
    <name type="scientific">SAR92 clade bacterium</name>
    <dbReference type="NCBI Taxonomy" id="2315479"/>
    <lineage>
        <taxon>Bacteria</taxon>
        <taxon>Pseudomonadati</taxon>
        <taxon>Pseudomonadota</taxon>
        <taxon>Gammaproteobacteria</taxon>
        <taxon>Cellvibrionales</taxon>
        <taxon>Porticoccaceae</taxon>
        <taxon>SAR92 clade</taxon>
    </lineage>
</organism>
<sequence length="320" mass="35839">MDEWKSGASIGALKRRAQMMASIRRFFSQRFVLEVEVPLLSSSTVTDINLESISAEVSGSKGYLQTSPEYFMKRLLASGSGDIYSMSKAFRDGEVGKKHNPEFTMLEWYRCGWDEHQLIDEVIDLISSVISTPENVTRDITKISYTDCFVDHLGFDPQDVDLNRLREIAAGLASGSWFEETRANCLDLIFSLKVEPQLPLGIAIIYDYPECQAALAQIGVNSTGQKVSRRFEVFLNRVEVGNGYLELTDADEQRSRFNRDCINREKSKKSPVNIDTKLLAALEAGLPSCAGVAIGVDRLLMSESESRSIDEVVSFSWLRC</sequence>
<dbReference type="AlphaFoldDB" id="A0A520MIP5"/>
<dbReference type="FunFam" id="3.30.930.10:FF:000017">
    <property type="entry name" value="Elongation factor P--(R)-beta-lysine ligase"/>
    <property type="match status" value="1"/>
</dbReference>
<evidence type="ECO:0000256" key="1">
    <source>
        <dbReference type="ARBA" id="ARBA00011738"/>
    </source>
</evidence>
<comment type="caution">
    <text evidence="7">The sequence shown here is derived from an EMBL/GenBank/DDBJ whole genome shotgun (WGS) entry which is preliminary data.</text>
</comment>
<reference evidence="7 8" key="1">
    <citation type="submission" date="2019-02" db="EMBL/GenBank/DDBJ databases">
        <title>Prokaryotic population dynamics and viral predation in marine succession experiment using metagenomics: the confinement effect.</title>
        <authorList>
            <person name="Haro-Moreno J.M."/>
            <person name="Rodriguez-Valera F."/>
            <person name="Lopez-Perez M."/>
        </authorList>
    </citation>
    <scope>NUCLEOTIDE SEQUENCE [LARGE SCALE GENOMIC DNA]</scope>
    <source>
        <strain evidence="7">MED-G170</strain>
    </source>
</reference>
<dbReference type="EMBL" id="SHBP01000002">
    <property type="protein sequence ID" value="RZO21095.1"/>
    <property type="molecule type" value="Genomic_DNA"/>
</dbReference>
<keyword evidence="4" id="KW-0067">ATP-binding</keyword>
<evidence type="ECO:0000313" key="8">
    <source>
        <dbReference type="Proteomes" id="UP000315889"/>
    </source>
</evidence>
<dbReference type="InterPro" id="IPR018149">
    <property type="entry name" value="Lys-tRNA-synth_II_C"/>
</dbReference>
<dbReference type="PROSITE" id="PS50862">
    <property type="entry name" value="AA_TRNA_LIGASE_II"/>
    <property type="match status" value="1"/>
</dbReference>
<evidence type="ECO:0000313" key="7">
    <source>
        <dbReference type="EMBL" id="RZO21095.1"/>
    </source>
</evidence>
<dbReference type="InterPro" id="IPR004525">
    <property type="entry name" value="EpmA"/>
</dbReference>
<dbReference type="InterPro" id="IPR045864">
    <property type="entry name" value="aa-tRNA-synth_II/BPL/LPL"/>
</dbReference>
<proteinExistence type="predicted"/>
<evidence type="ECO:0000259" key="6">
    <source>
        <dbReference type="PROSITE" id="PS50862"/>
    </source>
</evidence>
<comment type="catalytic activity">
    <reaction evidence="5">
        <text>D-beta-lysine + L-lysyl-[protein] + ATP = N(6)-((3R)-3,6-diaminohexanoyl)-L-lysyl-[protein] + AMP + diphosphate + H(+)</text>
        <dbReference type="Rhea" id="RHEA:83435"/>
        <dbReference type="Rhea" id="RHEA-COMP:9752"/>
        <dbReference type="Rhea" id="RHEA-COMP:20131"/>
        <dbReference type="ChEBI" id="CHEBI:15378"/>
        <dbReference type="ChEBI" id="CHEBI:29969"/>
        <dbReference type="ChEBI" id="CHEBI:30616"/>
        <dbReference type="ChEBI" id="CHEBI:33019"/>
        <dbReference type="ChEBI" id="CHEBI:84138"/>
        <dbReference type="ChEBI" id="CHEBI:156053"/>
        <dbReference type="ChEBI" id="CHEBI:456215"/>
    </reaction>
    <physiologicalReaction direction="left-to-right" evidence="5">
        <dbReference type="Rhea" id="RHEA:83436"/>
    </physiologicalReaction>
</comment>
<dbReference type="GO" id="GO:0004824">
    <property type="term" value="F:lysine-tRNA ligase activity"/>
    <property type="evidence" value="ECO:0007669"/>
    <property type="project" value="InterPro"/>
</dbReference>
<accession>A0A520MIP5</accession>
<dbReference type="InterPro" id="IPR004364">
    <property type="entry name" value="Aa-tRNA-synt_II"/>
</dbReference>
<dbReference type="PANTHER" id="PTHR42918:SF6">
    <property type="entry name" value="ELONGATION FACTOR P--(R)-BETA-LYSINE LIGASE"/>
    <property type="match status" value="1"/>
</dbReference>
<dbReference type="Pfam" id="PF00152">
    <property type="entry name" value="tRNA-synt_2"/>
    <property type="match status" value="1"/>
</dbReference>
<evidence type="ECO:0000256" key="2">
    <source>
        <dbReference type="ARBA" id="ARBA00022598"/>
    </source>
</evidence>
<keyword evidence="3" id="KW-0547">Nucleotide-binding</keyword>
<dbReference type="NCBIfam" id="TIGR00462">
    <property type="entry name" value="genX"/>
    <property type="match status" value="1"/>
</dbReference>
<dbReference type="Gene3D" id="3.30.930.10">
    <property type="entry name" value="Bira Bifunctional Protein, Domain 2"/>
    <property type="match status" value="1"/>
</dbReference>
<dbReference type="PANTHER" id="PTHR42918">
    <property type="entry name" value="LYSYL-TRNA SYNTHETASE"/>
    <property type="match status" value="1"/>
</dbReference>
<keyword evidence="2" id="KW-0436">Ligase</keyword>
<dbReference type="GO" id="GO:0005524">
    <property type="term" value="F:ATP binding"/>
    <property type="evidence" value="ECO:0007669"/>
    <property type="project" value="UniProtKB-KW"/>
</dbReference>
<dbReference type="Proteomes" id="UP000315889">
    <property type="component" value="Unassembled WGS sequence"/>
</dbReference>
<evidence type="ECO:0000256" key="4">
    <source>
        <dbReference type="ARBA" id="ARBA00022840"/>
    </source>
</evidence>
<comment type="subunit">
    <text evidence="1">Homodimer.</text>
</comment>
<dbReference type="NCBIfam" id="NF006828">
    <property type="entry name" value="PRK09350.1"/>
    <property type="match status" value="1"/>
</dbReference>
<name>A0A520MIP5_9GAMM</name>
<evidence type="ECO:0000256" key="5">
    <source>
        <dbReference type="ARBA" id="ARBA00052794"/>
    </source>
</evidence>
<feature type="domain" description="Aminoacyl-transfer RNA synthetases class-II family profile" evidence="6">
    <location>
        <begin position="19"/>
        <end position="301"/>
    </location>
</feature>
<protein>
    <submittedName>
        <fullName evidence="7">EF-P lysine aminoacylase GenX</fullName>
    </submittedName>
</protein>
<dbReference type="SUPFAM" id="SSF55681">
    <property type="entry name" value="Class II aaRS and biotin synthetases"/>
    <property type="match status" value="1"/>
</dbReference>
<gene>
    <name evidence="7" type="primary">genX</name>
    <name evidence="7" type="ORF">EVB03_02390</name>
</gene>
<evidence type="ECO:0000256" key="3">
    <source>
        <dbReference type="ARBA" id="ARBA00022741"/>
    </source>
</evidence>
<dbReference type="GO" id="GO:0005829">
    <property type="term" value="C:cytosol"/>
    <property type="evidence" value="ECO:0007669"/>
    <property type="project" value="TreeGrafter"/>
</dbReference>
<dbReference type="PRINTS" id="PR00982">
    <property type="entry name" value="TRNASYNTHLYS"/>
</dbReference>
<dbReference type="InterPro" id="IPR006195">
    <property type="entry name" value="aa-tRNA-synth_II"/>
</dbReference>
<dbReference type="GO" id="GO:0006430">
    <property type="term" value="P:lysyl-tRNA aminoacylation"/>
    <property type="evidence" value="ECO:0007669"/>
    <property type="project" value="InterPro"/>
</dbReference>